<dbReference type="GO" id="GO:0006935">
    <property type="term" value="P:chemotaxis"/>
    <property type="evidence" value="ECO:0007669"/>
    <property type="project" value="UniProtKB-KW"/>
</dbReference>
<protein>
    <recommendedName>
        <fullName evidence="4">Flagellar motor switch protein FliG</fullName>
    </recommendedName>
</protein>
<dbReference type="RefSeq" id="WP_057884977.1">
    <property type="nucleotide sequence ID" value="NZ_CP018180.1"/>
</dbReference>
<dbReference type="NCBIfam" id="TIGR00207">
    <property type="entry name" value="fliG"/>
    <property type="match status" value="1"/>
</dbReference>
<comment type="subcellular location">
    <subcellularLocation>
        <location evidence="1">Bacterial flagellum basal body</location>
    </subcellularLocation>
    <subcellularLocation>
        <location evidence="2">Cell membrane</location>
        <topology evidence="2">Peripheral membrane protein</topology>
        <orientation evidence="2">Cytoplasmic side</orientation>
    </subcellularLocation>
</comment>
<dbReference type="PANTHER" id="PTHR30534">
    <property type="entry name" value="FLAGELLAR MOTOR SWITCH PROTEIN FLIG"/>
    <property type="match status" value="1"/>
</dbReference>
<keyword evidence="6" id="KW-0145">Chemotaxis</keyword>
<feature type="domain" description="Flagellar motor switch protein FliG middle" evidence="11">
    <location>
        <begin position="116"/>
        <end position="188"/>
    </location>
</feature>
<dbReference type="Proteomes" id="UP000324497">
    <property type="component" value="Chromosome"/>
</dbReference>
<dbReference type="GO" id="GO:0005886">
    <property type="term" value="C:plasma membrane"/>
    <property type="evidence" value="ECO:0007669"/>
    <property type="project" value="UniProtKB-SubCell"/>
</dbReference>
<dbReference type="AlphaFoldDB" id="A0A0A7RFY3"/>
<dbReference type="PANTHER" id="PTHR30534:SF0">
    <property type="entry name" value="FLAGELLAR MOTOR SWITCH PROTEIN FLIG"/>
    <property type="match status" value="1"/>
</dbReference>
<dbReference type="GeneID" id="78522787"/>
<evidence type="ECO:0000256" key="8">
    <source>
        <dbReference type="ARBA" id="ARBA00023136"/>
    </source>
</evidence>
<evidence type="ECO:0000259" key="10">
    <source>
        <dbReference type="Pfam" id="PF01706"/>
    </source>
</evidence>
<dbReference type="FunFam" id="1.10.220.30:FF:000001">
    <property type="entry name" value="Flagellar motor switch protein FliG"/>
    <property type="match status" value="1"/>
</dbReference>
<dbReference type="Pfam" id="PF01706">
    <property type="entry name" value="FliG_C"/>
    <property type="match status" value="1"/>
</dbReference>
<evidence type="ECO:0000259" key="12">
    <source>
        <dbReference type="Pfam" id="PF14842"/>
    </source>
</evidence>
<name>A0A0A7RFY3_9LACO</name>
<reference evidence="13" key="1">
    <citation type="journal article" date="2014" name="Appl. Environ. Microbiol.">
        <title>Detection and genomic characterization of motility in Lactobacillus curvatus: confirmation of motility in a species outside the Lactobacillus salivarius clade.</title>
        <authorList>
            <person name="Cousin F.J."/>
            <person name="Lynch S.M."/>
            <person name="Harris H.M."/>
            <person name="McCann A."/>
            <person name="Lynch D.B."/>
            <person name="Neville B.A."/>
            <person name="Irisawa T."/>
            <person name="Okada S."/>
            <person name="Endo A."/>
            <person name="O'Toole P.W."/>
        </authorList>
    </citation>
    <scope>NUCLEOTIDE SEQUENCE</scope>
    <source>
        <strain evidence="13">ATCC 700692</strain>
    </source>
</reference>
<dbReference type="InterPro" id="IPR000090">
    <property type="entry name" value="Flg_Motor_Flig"/>
</dbReference>
<keyword evidence="13" id="KW-0969">Cilium</keyword>
<evidence type="ECO:0000256" key="6">
    <source>
        <dbReference type="ARBA" id="ARBA00022500"/>
    </source>
</evidence>
<dbReference type="EMBL" id="KM886867">
    <property type="protein sequence ID" value="AJA34162.1"/>
    <property type="molecule type" value="Genomic_DNA"/>
</dbReference>
<evidence type="ECO:0000256" key="4">
    <source>
        <dbReference type="ARBA" id="ARBA00021870"/>
    </source>
</evidence>
<evidence type="ECO:0000313" key="13">
    <source>
        <dbReference type="EMBL" id="AJA34162.1"/>
    </source>
</evidence>
<keyword evidence="5" id="KW-1003">Cell membrane</keyword>
<dbReference type="Pfam" id="PF14842">
    <property type="entry name" value="FliG_N"/>
    <property type="match status" value="1"/>
</dbReference>
<keyword evidence="15" id="KW-1185">Reference proteome</keyword>
<dbReference type="InterPro" id="IPR011002">
    <property type="entry name" value="FliG_a-hlx"/>
</dbReference>
<accession>A0A0A7RFY3</accession>
<dbReference type="InterPro" id="IPR028263">
    <property type="entry name" value="FliG_N"/>
</dbReference>
<dbReference type="PRINTS" id="PR00954">
    <property type="entry name" value="FLGMOTORFLIG"/>
</dbReference>
<dbReference type="SUPFAM" id="SSF48029">
    <property type="entry name" value="FliG"/>
    <property type="match status" value="2"/>
</dbReference>
<organism evidence="13">
    <name type="scientific">Liquorilactobacillus nagelii</name>
    <dbReference type="NCBI Taxonomy" id="82688"/>
    <lineage>
        <taxon>Bacteria</taxon>
        <taxon>Bacillati</taxon>
        <taxon>Bacillota</taxon>
        <taxon>Bacilli</taxon>
        <taxon>Lactobacillales</taxon>
        <taxon>Lactobacillaceae</taxon>
        <taxon>Liquorilactobacillus</taxon>
    </lineage>
</organism>
<evidence type="ECO:0000256" key="5">
    <source>
        <dbReference type="ARBA" id="ARBA00022475"/>
    </source>
</evidence>
<evidence type="ECO:0000256" key="9">
    <source>
        <dbReference type="ARBA" id="ARBA00023143"/>
    </source>
</evidence>
<dbReference type="GO" id="GO:0003774">
    <property type="term" value="F:cytoskeletal motor activity"/>
    <property type="evidence" value="ECO:0007669"/>
    <property type="project" value="InterPro"/>
</dbReference>
<evidence type="ECO:0000256" key="3">
    <source>
        <dbReference type="ARBA" id="ARBA00010299"/>
    </source>
</evidence>
<evidence type="ECO:0000256" key="1">
    <source>
        <dbReference type="ARBA" id="ARBA00004117"/>
    </source>
</evidence>
<evidence type="ECO:0000259" key="11">
    <source>
        <dbReference type="Pfam" id="PF14841"/>
    </source>
</evidence>
<evidence type="ECO:0000313" key="15">
    <source>
        <dbReference type="Proteomes" id="UP000324497"/>
    </source>
</evidence>
<evidence type="ECO:0000256" key="2">
    <source>
        <dbReference type="ARBA" id="ARBA00004413"/>
    </source>
</evidence>
<dbReference type="GO" id="GO:0071973">
    <property type="term" value="P:bacterial-type flagellum-dependent cell motility"/>
    <property type="evidence" value="ECO:0007669"/>
    <property type="project" value="InterPro"/>
</dbReference>
<feature type="domain" description="Flagellar motor switch protein FliG N-terminal" evidence="12">
    <location>
        <begin position="4"/>
        <end position="106"/>
    </location>
</feature>
<evidence type="ECO:0000256" key="7">
    <source>
        <dbReference type="ARBA" id="ARBA00022779"/>
    </source>
</evidence>
<dbReference type="InterPro" id="IPR032779">
    <property type="entry name" value="FliG_M"/>
</dbReference>
<reference evidence="14 15" key="2">
    <citation type="submission" date="2016-11" db="EMBL/GenBank/DDBJ databases">
        <title>Interaction between Lactobacillus species and yeast in water kefir.</title>
        <authorList>
            <person name="Behr J."/>
            <person name="Xu D."/>
            <person name="Vogel R.F."/>
        </authorList>
    </citation>
    <scope>NUCLEOTIDE SEQUENCE [LARGE SCALE GENOMIC DNA]</scope>
    <source>
        <strain evidence="14 15">TMW 1.1827</strain>
    </source>
</reference>
<sequence>MDSMEGVRKAAILLISLGSETSSKIMKLLPENLIKKLTYAIANIEAVDSDEQSQVLNEVVNTIHAHKYVLDGGIDYAKNLLMQAVGPQKAKEILDVLKQIQLKERPFDIVRRADVKQLVNLLSDEHPQTVALIFCYLQSNKAAEVLSNFPPEKQADIAERIGTISSASPAIIKQVEGVIETKFSSYVENDNENIGGVKTLVDILNSVSRSTEKHILGDLEKRQPELASEVKASLFTFDDIITLDPRDVQKVLRDVENDVLVLSLKGANDQIKEFVFSNLSTRAVENIKEEIEFLGPTRLSNIEEAQQKIVGVIRRLDEAGEIIIQRGGQDEVVS</sequence>
<keyword evidence="13" id="KW-0282">Flagellum</keyword>
<comment type="similarity">
    <text evidence="3">Belongs to the FliG family.</text>
</comment>
<keyword evidence="13" id="KW-0966">Cell projection</keyword>
<dbReference type="Pfam" id="PF14841">
    <property type="entry name" value="FliG_M"/>
    <property type="match status" value="1"/>
</dbReference>
<dbReference type="InterPro" id="IPR023087">
    <property type="entry name" value="Flg_Motor_Flig_C"/>
</dbReference>
<gene>
    <name evidence="13" type="primary">fliG</name>
    <name evidence="14" type="ORF">BSQ50_11150</name>
</gene>
<keyword evidence="7" id="KW-0283">Flagellar rotation</keyword>
<feature type="domain" description="Flagellar motor switch protein FliG C-terminal" evidence="10">
    <location>
        <begin position="218"/>
        <end position="324"/>
    </location>
</feature>
<dbReference type="KEGG" id="lng:BSQ50_11150"/>
<dbReference type="EMBL" id="CP018180">
    <property type="protein sequence ID" value="AUJ33053.1"/>
    <property type="molecule type" value="Genomic_DNA"/>
</dbReference>
<keyword evidence="9" id="KW-0975">Bacterial flagellum</keyword>
<evidence type="ECO:0000313" key="14">
    <source>
        <dbReference type="EMBL" id="AUJ33053.1"/>
    </source>
</evidence>
<dbReference type="GO" id="GO:0009425">
    <property type="term" value="C:bacterial-type flagellum basal body"/>
    <property type="evidence" value="ECO:0007669"/>
    <property type="project" value="UniProtKB-SubCell"/>
</dbReference>
<keyword evidence="8" id="KW-0472">Membrane</keyword>
<dbReference type="PIRSF" id="PIRSF003161">
    <property type="entry name" value="FliG"/>
    <property type="match status" value="1"/>
</dbReference>
<proteinExistence type="inferred from homology"/>
<dbReference type="Gene3D" id="1.10.220.30">
    <property type="match status" value="3"/>
</dbReference>